<dbReference type="Pfam" id="PF02622">
    <property type="entry name" value="DUF179"/>
    <property type="match status" value="1"/>
</dbReference>
<reference evidence="1 2" key="1">
    <citation type="journal article" date="2018" name="Mol. Biol. Evol.">
        <title>Analysis of the draft genome of the red seaweed Gracilariopsis chorda provides insights into genome size evolution in Rhodophyta.</title>
        <authorList>
            <person name="Lee J."/>
            <person name="Yang E.C."/>
            <person name="Graf L."/>
            <person name="Yang J.H."/>
            <person name="Qiu H."/>
            <person name="Zel Zion U."/>
            <person name="Chan C.X."/>
            <person name="Stephens T.G."/>
            <person name="Weber A.P.M."/>
            <person name="Boo G.H."/>
            <person name="Boo S.M."/>
            <person name="Kim K.M."/>
            <person name="Shin Y."/>
            <person name="Jung M."/>
            <person name="Lee S.J."/>
            <person name="Yim H.S."/>
            <person name="Lee J.H."/>
            <person name="Bhattacharya D."/>
            <person name="Yoon H.S."/>
        </authorList>
    </citation>
    <scope>NUCLEOTIDE SEQUENCE [LARGE SCALE GENOMIC DNA]</scope>
    <source>
        <strain evidence="1 2">SKKU-2015</strain>
        <tissue evidence="1">Whole body</tissue>
    </source>
</reference>
<protein>
    <submittedName>
        <fullName evidence="1">Uncharacterized protein</fullName>
    </submittedName>
</protein>
<dbReference type="PANTHER" id="PTHR31984:SF17">
    <property type="entry name" value="TRANSCRIPTIONAL REGULATOR"/>
    <property type="match status" value="1"/>
</dbReference>
<gene>
    <name evidence="1" type="ORF">BWQ96_01717</name>
</gene>
<comment type="caution">
    <text evidence="1">The sequence shown here is derived from an EMBL/GenBank/DDBJ whole genome shotgun (WGS) entry which is preliminary data.</text>
</comment>
<dbReference type="OrthoDB" id="5831at2759"/>
<dbReference type="Proteomes" id="UP000247409">
    <property type="component" value="Unassembled WGS sequence"/>
</dbReference>
<dbReference type="SUPFAM" id="SSF143456">
    <property type="entry name" value="VC0467-like"/>
    <property type="match status" value="1"/>
</dbReference>
<name>A0A2V3J2C6_9FLOR</name>
<dbReference type="STRING" id="448386.A0A2V3J2C6"/>
<dbReference type="AlphaFoldDB" id="A0A2V3J2C6"/>
<organism evidence="1 2">
    <name type="scientific">Gracilariopsis chorda</name>
    <dbReference type="NCBI Taxonomy" id="448386"/>
    <lineage>
        <taxon>Eukaryota</taxon>
        <taxon>Rhodophyta</taxon>
        <taxon>Florideophyceae</taxon>
        <taxon>Rhodymeniophycidae</taxon>
        <taxon>Gracilariales</taxon>
        <taxon>Gracilariaceae</taxon>
        <taxon>Gracilariopsis</taxon>
    </lineage>
</organism>
<keyword evidence="2" id="KW-1185">Reference proteome</keyword>
<dbReference type="InterPro" id="IPR003774">
    <property type="entry name" value="AlgH-like"/>
</dbReference>
<dbReference type="Gene3D" id="3.40.1740.10">
    <property type="entry name" value="VC0467-like"/>
    <property type="match status" value="1"/>
</dbReference>
<dbReference type="EMBL" id="NBIV01000013">
    <property type="protein sequence ID" value="PXF48548.1"/>
    <property type="molecule type" value="Genomic_DNA"/>
</dbReference>
<proteinExistence type="predicted"/>
<accession>A0A2V3J2C6</accession>
<dbReference type="PANTHER" id="PTHR31984">
    <property type="entry name" value="TRANSPORTER, PUTATIVE (DUF179)-RELATED"/>
    <property type="match status" value="1"/>
</dbReference>
<evidence type="ECO:0000313" key="2">
    <source>
        <dbReference type="Proteomes" id="UP000247409"/>
    </source>
</evidence>
<evidence type="ECO:0000313" key="1">
    <source>
        <dbReference type="EMBL" id="PXF48548.1"/>
    </source>
</evidence>
<sequence length="134" mass="14126">MDGGASRSCTRAPLFLGGPVGLDAVTALHRDAHFGRVVAGAVRTAAFAETMRRLEGGELRADACRLFCGYSGWAPRQLQHEVDVGVWLPCSASDALLMGFSDAAAPTLGARLLRLMGGRFADIAARQPGDDKLL</sequence>